<protein>
    <submittedName>
        <fullName evidence="3">Methyltransferase domain-containing protein</fullName>
    </submittedName>
</protein>
<dbReference type="EMBL" id="WJHE01000687">
    <property type="protein sequence ID" value="MST33679.1"/>
    <property type="molecule type" value="Genomic_DNA"/>
</dbReference>
<dbReference type="Gene3D" id="3.40.50.150">
    <property type="entry name" value="Vaccinia Virus protein VP39"/>
    <property type="match status" value="1"/>
</dbReference>
<evidence type="ECO:0000313" key="3">
    <source>
        <dbReference type="EMBL" id="MST33679.1"/>
    </source>
</evidence>
<feature type="region of interest" description="Disordered" evidence="1">
    <location>
        <begin position="58"/>
        <end position="127"/>
    </location>
</feature>
<evidence type="ECO:0000313" key="4">
    <source>
        <dbReference type="Proteomes" id="UP000437736"/>
    </source>
</evidence>
<evidence type="ECO:0000259" key="2">
    <source>
        <dbReference type="Pfam" id="PF08241"/>
    </source>
</evidence>
<proteinExistence type="predicted"/>
<evidence type="ECO:0000256" key="1">
    <source>
        <dbReference type="SAM" id="MobiDB-lite"/>
    </source>
</evidence>
<accession>A0ABW9QVH3</accession>
<keyword evidence="3" id="KW-0489">Methyltransferase</keyword>
<sequence>MTVISGGGMALLNPPTAGPDCSFAARRSFWFCCRGCFPNLEARKRVRALGRLVRTPRRTCSSVGPASYTLDGHQHEQEGCELGPLPGGNAQVADTREEDDPDKREDEGGKQVGPPQTGPEDLAEPAAPDRSLQLERGDLKHGSLASTGITGSGGGGPGPPVPMTRLLTRRQLAPAARLRRPGHHDLCHHRPERARCAAAPRRVGLSAHGGARHVRQVTYTGLTNDSGSRQAYERSADVAPSDPAAVSSFVVRRDMFARRDAAIRRELLRVAPALTLDVGCGGLRRGGDLVQGRPYLCTDIRSDVPIDFRSSAFNLPVATSSVEAVLALEVLEHVTDPARVLSEAARVLTGGGIAIVSVPSSVPRHDSHDYWRFTAEGLLELATPFFKECKVEVFGGTFETLAALAEYYWALVAHRTWWPLRHATRPLLGMARRLDDRFEWATDAEALHTLAFDLLLVARFPTY</sequence>
<organism evidence="3 4">
    <name type="scientific">Acidiferrimicrobium australe</name>
    <dbReference type="NCBI Taxonomy" id="2664430"/>
    <lineage>
        <taxon>Bacteria</taxon>
        <taxon>Bacillati</taxon>
        <taxon>Actinomycetota</taxon>
        <taxon>Acidimicrobiia</taxon>
        <taxon>Acidimicrobiales</taxon>
        <taxon>Acidimicrobiaceae</taxon>
        <taxon>Acidiferrimicrobium</taxon>
    </lineage>
</organism>
<dbReference type="GO" id="GO:0032259">
    <property type="term" value="P:methylation"/>
    <property type="evidence" value="ECO:0007669"/>
    <property type="project" value="UniProtKB-KW"/>
</dbReference>
<reference evidence="3 4" key="1">
    <citation type="submission" date="2019-11" db="EMBL/GenBank/DDBJ databases">
        <title>Acidiferrimicrobium australis gen. nov., sp. nov., an acidophilic and obligately heterotrophic, member of the Actinobacteria that catalyses dissimilatory oxido- reduction of iron isolated from metal-rich acidic water in Chile.</title>
        <authorList>
            <person name="Gonzalez D."/>
            <person name="Huber K."/>
            <person name="Hedrich S."/>
            <person name="Rojas-Villalobos C."/>
            <person name="Quatrini R."/>
            <person name="Dinamarca M.A."/>
            <person name="Schwarz A."/>
            <person name="Canales C."/>
            <person name="Nancucheo I."/>
        </authorList>
    </citation>
    <scope>NUCLEOTIDE SEQUENCE [LARGE SCALE GENOMIC DNA]</scope>
    <source>
        <strain evidence="3 4">USS-CCA1</strain>
    </source>
</reference>
<dbReference type="InterPro" id="IPR013216">
    <property type="entry name" value="Methyltransf_11"/>
</dbReference>
<dbReference type="InterPro" id="IPR029063">
    <property type="entry name" value="SAM-dependent_MTases_sf"/>
</dbReference>
<gene>
    <name evidence="3" type="ORF">GHK86_13245</name>
</gene>
<feature type="region of interest" description="Disordered" evidence="1">
    <location>
        <begin position="142"/>
        <end position="164"/>
    </location>
</feature>
<dbReference type="GO" id="GO:0008168">
    <property type="term" value="F:methyltransferase activity"/>
    <property type="evidence" value="ECO:0007669"/>
    <property type="project" value="UniProtKB-KW"/>
</dbReference>
<feature type="domain" description="Methyltransferase type 11" evidence="2">
    <location>
        <begin position="307"/>
        <end position="355"/>
    </location>
</feature>
<dbReference type="Proteomes" id="UP000437736">
    <property type="component" value="Unassembled WGS sequence"/>
</dbReference>
<name>A0ABW9QVH3_9ACTN</name>
<comment type="caution">
    <text evidence="3">The sequence shown here is derived from an EMBL/GenBank/DDBJ whole genome shotgun (WGS) entry which is preliminary data.</text>
</comment>
<dbReference type="SUPFAM" id="SSF53335">
    <property type="entry name" value="S-adenosyl-L-methionine-dependent methyltransferases"/>
    <property type="match status" value="1"/>
</dbReference>
<dbReference type="Pfam" id="PF08241">
    <property type="entry name" value="Methyltransf_11"/>
    <property type="match status" value="1"/>
</dbReference>
<keyword evidence="3" id="KW-0808">Transferase</keyword>
<keyword evidence="4" id="KW-1185">Reference proteome</keyword>